<evidence type="ECO:0000313" key="3">
    <source>
        <dbReference type="Proteomes" id="UP000035955"/>
    </source>
</evidence>
<protein>
    <recommendedName>
        <fullName evidence="1">Lipoyl-binding domain-containing protein</fullName>
    </recommendedName>
</protein>
<dbReference type="AlphaFoldDB" id="A0A0J6SRE0"/>
<sequence length="139" mass="14002">MTSPRTTSPLTRIPDLAAWLAASGLAELELRGPDGQVRLVRGGQAVAAPAAPGPRPKPAPGLVRSPGVGHFLTAHPLRAEPLAAPGERVAAGQPVGLLRVGSLLLAVTAPCAGTVIRVVAPEGALVGYGDPLVDIRPEA</sequence>
<reference evidence="2 3" key="1">
    <citation type="submission" date="2015-03" db="EMBL/GenBank/DDBJ databases">
        <title>Genome sequencing of Methylobacterium variabile DSM 16961.</title>
        <authorList>
            <person name="Chaudhry V."/>
            <person name="Patil P.B."/>
        </authorList>
    </citation>
    <scope>NUCLEOTIDE SEQUENCE [LARGE SCALE GENOMIC DNA]</scope>
    <source>
        <strain evidence="2 3">DSM 16961</strain>
    </source>
</reference>
<dbReference type="OrthoDB" id="8226840at2"/>
<name>A0A0J6SRE0_9HYPH</name>
<comment type="caution">
    <text evidence="2">The sequence shown here is derived from an EMBL/GenBank/DDBJ whole genome shotgun (WGS) entry which is preliminary data.</text>
</comment>
<dbReference type="Pfam" id="PF00364">
    <property type="entry name" value="Biotin_lipoyl"/>
    <property type="match status" value="1"/>
</dbReference>
<dbReference type="RefSeq" id="WP_048445150.1">
    <property type="nucleotide sequence ID" value="NZ_LABY01000102.1"/>
</dbReference>
<proteinExistence type="predicted"/>
<accession>A0A0J6SRE0</accession>
<feature type="domain" description="Lipoyl-binding" evidence="1">
    <location>
        <begin position="63"/>
        <end position="135"/>
    </location>
</feature>
<dbReference type="CDD" id="cd06850">
    <property type="entry name" value="biotinyl_domain"/>
    <property type="match status" value="1"/>
</dbReference>
<organism evidence="2 3">
    <name type="scientific">Methylobacterium variabile</name>
    <dbReference type="NCBI Taxonomy" id="298794"/>
    <lineage>
        <taxon>Bacteria</taxon>
        <taxon>Pseudomonadati</taxon>
        <taxon>Pseudomonadota</taxon>
        <taxon>Alphaproteobacteria</taxon>
        <taxon>Hyphomicrobiales</taxon>
        <taxon>Methylobacteriaceae</taxon>
        <taxon>Methylobacterium</taxon>
    </lineage>
</organism>
<dbReference type="SUPFAM" id="SSF51230">
    <property type="entry name" value="Single hybrid motif"/>
    <property type="match status" value="1"/>
</dbReference>
<gene>
    <name evidence="2" type="ORF">VQ02_15790</name>
</gene>
<dbReference type="PATRIC" id="fig|298794.3.peg.156"/>
<dbReference type="Proteomes" id="UP000035955">
    <property type="component" value="Unassembled WGS sequence"/>
</dbReference>
<dbReference type="InterPro" id="IPR000089">
    <property type="entry name" value="Biotin_lipoyl"/>
</dbReference>
<keyword evidence="3" id="KW-1185">Reference proteome</keyword>
<dbReference type="Gene3D" id="2.40.50.100">
    <property type="match status" value="1"/>
</dbReference>
<dbReference type="EMBL" id="LABY01000102">
    <property type="protein sequence ID" value="KMO36254.1"/>
    <property type="molecule type" value="Genomic_DNA"/>
</dbReference>
<evidence type="ECO:0000259" key="1">
    <source>
        <dbReference type="Pfam" id="PF00364"/>
    </source>
</evidence>
<dbReference type="InterPro" id="IPR011053">
    <property type="entry name" value="Single_hybrid_motif"/>
</dbReference>
<evidence type="ECO:0000313" key="2">
    <source>
        <dbReference type="EMBL" id="KMO36254.1"/>
    </source>
</evidence>